<name>A0A8D9EKW7_9HEMI</name>
<sequence length="370" mass="42117">MQDKNEDLSKLRAVGSDGTVVNTGSRGGIIHRLELHLGRPLQWNICLLHANELPLRHLFQHLDGVTSGPKTYSGEIGKLLVDCELSELAEYDPIPIDLPDVTNIEDLSTDQKYLLKIMIAVSSGICDEDLLKTKPGIMSHSRWLTTANRILRLYVSSNDPSETLKTLATFIMKVYGPMWFAIKKMSSCFDGPKHLVDTIRKSRYLDDNLKKVVDPVIQRNGFYSHPENLLLSMLGDDNKVQREIAYRRIMKIRDADSSDGVRKFVVPDINMEANHYASLIYWHKENCVVTEPPLTKDISSERLKSVIDENNIREIVPELPCHTQCVERYVKLVTNASASVIGYNSRDGLIRNQIESRRLMPTFHTKRDFV</sequence>
<dbReference type="PANTHER" id="PTHR46409">
    <property type="entry name" value="HTH PSQ-TYPE DOMAIN-CONTAINING PROTEIN"/>
    <property type="match status" value="1"/>
</dbReference>
<proteinExistence type="predicted"/>
<dbReference type="EMBL" id="HBUF01542260">
    <property type="protein sequence ID" value="CAG6755505.1"/>
    <property type="molecule type" value="Transcribed_RNA"/>
</dbReference>
<organism evidence="1">
    <name type="scientific">Cacopsylla melanoneura</name>
    <dbReference type="NCBI Taxonomy" id="428564"/>
    <lineage>
        <taxon>Eukaryota</taxon>
        <taxon>Metazoa</taxon>
        <taxon>Ecdysozoa</taxon>
        <taxon>Arthropoda</taxon>
        <taxon>Hexapoda</taxon>
        <taxon>Insecta</taxon>
        <taxon>Pterygota</taxon>
        <taxon>Neoptera</taxon>
        <taxon>Paraneoptera</taxon>
        <taxon>Hemiptera</taxon>
        <taxon>Sternorrhyncha</taxon>
        <taxon>Psylloidea</taxon>
        <taxon>Psyllidae</taxon>
        <taxon>Psyllinae</taxon>
        <taxon>Cacopsylla</taxon>
    </lineage>
</organism>
<dbReference type="AlphaFoldDB" id="A0A8D9EKW7"/>
<dbReference type="EMBL" id="HBUF01542261">
    <property type="protein sequence ID" value="CAG6755507.1"/>
    <property type="molecule type" value="Transcribed_RNA"/>
</dbReference>
<protein>
    <submittedName>
        <fullName evidence="1">Uncharacterized protein</fullName>
    </submittedName>
</protein>
<dbReference type="EMBL" id="HBUF01315684">
    <property type="protein sequence ID" value="CAG6693970.1"/>
    <property type="molecule type" value="Transcribed_RNA"/>
</dbReference>
<dbReference type="PANTHER" id="PTHR46409:SF1">
    <property type="entry name" value="HTH PSQ-TYPE DOMAIN-CONTAINING PROTEIN"/>
    <property type="match status" value="1"/>
</dbReference>
<accession>A0A8D9EKW7</accession>
<evidence type="ECO:0000313" key="1">
    <source>
        <dbReference type="EMBL" id="CAG6755505.1"/>
    </source>
</evidence>
<reference evidence="1" key="1">
    <citation type="submission" date="2021-05" db="EMBL/GenBank/DDBJ databases">
        <authorList>
            <person name="Alioto T."/>
            <person name="Alioto T."/>
            <person name="Gomez Garrido J."/>
        </authorList>
    </citation>
    <scope>NUCLEOTIDE SEQUENCE</scope>
</reference>